<reference evidence="2" key="1">
    <citation type="submission" date="2020-08" db="EMBL/GenBank/DDBJ databases">
        <title>Multicomponent nature underlies the extraordinary mechanical properties of spider dragline silk.</title>
        <authorList>
            <person name="Kono N."/>
            <person name="Nakamura H."/>
            <person name="Mori M."/>
            <person name="Yoshida Y."/>
            <person name="Ohtoshi R."/>
            <person name="Malay A.D."/>
            <person name="Moran D.A.P."/>
            <person name="Tomita M."/>
            <person name="Numata K."/>
            <person name="Arakawa K."/>
        </authorList>
    </citation>
    <scope>NUCLEOTIDE SEQUENCE</scope>
</reference>
<protein>
    <submittedName>
        <fullName evidence="2">Uncharacterized protein</fullName>
    </submittedName>
</protein>
<dbReference type="EMBL" id="BMAW01076405">
    <property type="protein sequence ID" value="GFU01387.1"/>
    <property type="molecule type" value="Genomic_DNA"/>
</dbReference>
<proteinExistence type="predicted"/>
<evidence type="ECO:0000256" key="1">
    <source>
        <dbReference type="SAM" id="MobiDB-lite"/>
    </source>
</evidence>
<evidence type="ECO:0000313" key="2">
    <source>
        <dbReference type="EMBL" id="GFU01387.1"/>
    </source>
</evidence>
<comment type="caution">
    <text evidence="2">The sequence shown here is derived from an EMBL/GenBank/DDBJ whole genome shotgun (WGS) entry which is preliminary data.</text>
</comment>
<name>A0A8X6Q8H3_NEPPI</name>
<dbReference type="Proteomes" id="UP000887013">
    <property type="component" value="Unassembled WGS sequence"/>
</dbReference>
<dbReference type="AlphaFoldDB" id="A0A8X6Q8H3"/>
<feature type="region of interest" description="Disordered" evidence="1">
    <location>
        <begin position="135"/>
        <end position="173"/>
    </location>
</feature>
<organism evidence="2 3">
    <name type="scientific">Nephila pilipes</name>
    <name type="common">Giant wood spider</name>
    <name type="synonym">Nephila maculata</name>
    <dbReference type="NCBI Taxonomy" id="299642"/>
    <lineage>
        <taxon>Eukaryota</taxon>
        <taxon>Metazoa</taxon>
        <taxon>Ecdysozoa</taxon>
        <taxon>Arthropoda</taxon>
        <taxon>Chelicerata</taxon>
        <taxon>Arachnida</taxon>
        <taxon>Araneae</taxon>
        <taxon>Araneomorphae</taxon>
        <taxon>Entelegynae</taxon>
        <taxon>Araneoidea</taxon>
        <taxon>Nephilidae</taxon>
        <taxon>Nephila</taxon>
    </lineage>
</organism>
<gene>
    <name evidence="2" type="ORF">NPIL_171251</name>
</gene>
<keyword evidence="3" id="KW-1185">Reference proteome</keyword>
<sequence length="228" mass="25455">MDETTIRKMRGPAKSDLTRIINSFSEHLRKSELLSRTERLDHIFKAFDHYDALLPEEQLEFEEKYFDMKAKHLIAVDTLNSSSILNDSSKTSENCIINELSQRESKLIHLPCNTVQGQSISFPLTAKGHDCATLDGSQIRRPAKRRHPNLALDSSKNSRSAEPARISSPKRALFDQNPRVIGQSYLHETTDIPVQQNFSEETSASGCLLSSSGASASRGNTFIGDSSF</sequence>
<accession>A0A8X6Q8H3</accession>
<evidence type="ECO:0000313" key="3">
    <source>
        <dbReference type="Proteomes" id="UP000887013"/>
    </source>
</evidence>